<feature type="region of interest" description="Disordered" evidence="1">
    <location>
        <begin position="166"/>
        <end position="264"/>
    </location>
</feature>
<feature type="compositionally biased region" description="Low complexity" evidence="1">
    <location>
        <begin position="184"/>
        <end position="197"/>
    </location>
</feature>
<accession>A0A076MPT5</accession>
<dbReference type="STRING" id="1068978.AMETH_0758"/>
<protein>
    <submittedName>
        <fullName evidence="2">Uncharacterized protein</fullName>
    </submittedName>
</protein>
<feature type="compositionally biased region" description="Low complexity" evidence="1">
    <location>
        <begin position="230"/>
        <end position="250"/>
    </location>
</feature>
<evidence type="ECO:0000313" key="3">
    <source>
        <dbReference type="Proteomes" id="UP000062973"/>
    </source>
</evidence>
<keyword evidence="3" id="KW-1185">Reference proteome</keyword>
<organism evidence="2 3">
    <name type="scientific">Amycolatopsis methanolica 239</name>
    <dbReference type="NCBI Taxonomy" id="1068978"/>
    <lineage>
        <taxon>Bacteria</taxon>
        <taxon>Bacillati</taxon>
        <taxon>Actinomycetota</taxon>
        <taxon>Actinomycetes</taxon>
        <taxon>Pseudonocardiales</taxon>
        <taxon>Pseudonocardiaceae</taxon>
        <taxon>Amycolatopsis</taxon>
        <taxon>Amycolatopsis methanolica group</taxon>
    </lineage>
</organism>
<reference evidence="2 3" key="1">
    <citation type="submission" date="2014-07" db="EMBL/GenBank/DDBJ databases">
        <title>Whole Genome Sequence of the Amycolatopsis methanolica 239.</title>
        <authorList>
            <person name="Tang B."/>
        </authorList>
    </citation>
    <scope>NUCLEOTIDE SEQUENCE [LARGE SCALE GENOMIC DNA]</scope>
    <source>
        <strain evidence="2 3">239</strain>
    </source>
</reference>
<dbReference type="Proteomes" id="UP000062973">
    <property type="component" value="Chromosome"/>
</dbReference>
<dbReference type="KEGG" id="amq:AMETH_0758"/>
<dbReference type="EMBL" id="CP009110">
    <property type="protein sequence ID" value="AIJ20850.1"/>
    <property type="molecule type" value="Genomic_DNA"/>
</dbReference>
<dbReference type="RefSeq" id="WP_017986711.1">
    <property type="nucleotide sequence ID" value="NZ_AQUL01000001.1"/>
</dbReference>
<name>A0A076MPT5_AMYME</name>
<feature type="region of interest" description="Disordered" evidence="1">
    <location>
        <begin position="1"/>
        <end position="100"/>
    </location>
</feature>
<feature type="compositionally biased region" description="Pro residues" evidence="1">
    <location>
        <begin position="58"/>
        <end position="73"/>
    </location>
</feature>
<dbReference type="HOGENOM" id="CLU_042888_0_0_11"/>
<evidence type="ECO:0000256" key="1">
    <source>
        <dbReference type="SAM" id="MobiDB-lite"/>
    </source>
</evidence>
<dbReference type="OrthoDB" id="3677000at2"/>
<proteinExistence type="predicted"/>
<gene>
    <name evidence="2" type="ORF">AMETH_0758</name>
</gene>
<evidence type="ECO:0000313" key="2">
    <source>
        <dbReference type="EMBL" id="AIJ20850.1"/>
    </source>
</evidence>
<dbReference type="eggNOG" id="COG3170">
    <property type="taxonomic scope" value="Bacteria"/>
</dbReference>
<dbReference type="AlphaFoldDB" id="A0A076MPT5"/>
<dbReference type="PATRIC" id="fig|1068978.7.peg.795"/>
<sequence>MPAHRPPAARRAPEPYRPTPVNPVRSEPFDAPARGSLPLAERISTTDVFPAAHGELPLPAPPAVPEQPAPPAAKPSQRPQRTKVKLTPPRRREAEDTDVRVYEAAPVTGLGSFDLGNVPASVTPPRSWRKAAWFATASSGGVVVALMFAGSAFVAKPAPDQAGGAWVPGLGGGVPTLSGEQIAPPSSGGDESDTSSTSRDDIPDTGATSVRPTESAGVRAPSGSTTVRDTSATGGPASGTTTATPTTSSVPPKPAPSPAPYEADPYRFTMYADEDPKTLASNSQTYLDTVTENPEAAASLTDGELKQEGPQGLEHKYAEVAYFQVKHIRVHQYDGKTVCTVQTVYKDGREVTEERTLEFSGDKIISDGA</sequence>
<feature type="compositionally biased region" description="Basic and acidic residues" evidence="1">
    <location>
        <begin position="90"/>
        <end position="100"/>
    </location>
</feature>